<evidence type="ECO:0000313" key="1">
    <source>
        <dbReference type="EMBL" id="AVJ26347.1"/>
    </source>
</evidence>
<proteinExistence type="predicted"/>
<evidence type="ECO:0000313" key="2">
    <source>
        <dbReference type="Proteomes" id="UP000239477"/>
    </source>
</evidence>
<organism evidence="1 2">
    <name type="scientific">Achromobacter spanius</name>
    <dbReference type="NCBI Taxonomy" id="217203"/>
    <lineage>
        <taxon>Bacteria</taxon>
        <taxon>Pseudomonadati</taxon>
        <taxon>Pseudomonadota</taxon>
        <taxon>Betaproteobacteria</taxon>
        <taxon>Burkholderiales</taxon>
        <taxon>Alcaligenaceae</taxon>
        <taxon>Achromobacter</taxon>
    </lineage>
</organism>
<keyword evidence="2" id="KW-1185">Reference proteome</keyword>
<dbReference type="EMBL" id="CP023270">
    <property type="protein sequence ID" value="AVJ26347.1"/>
    <property type="molecule type" value="Genomic_DNA"/>
</dbReference>
<sequence>MSNPQSPIFRTAYFGKIPSRGDFVKNTSHPQLMATLDAWVANTMEILAQDPHWKTLYDEAQPVPFAVLGSRGKLAIAGHLQPSRDQSGRRFPFISATSVEVSRPLDFIARSPLAFSRMWNRMGAAASQLMQEGDPAAALQTLNGLEGEIRTAADDGFDAFIDLQTLERVEAMLRSNGHAASMHDIVLALGILLTPVMSSGSSQLDTGLALPLPDDPLYINLVATYWMTLIAPFLNRADFEIAMFIGHIAGKHRLVVGFRGASPQTLATLLSTPQTLSQHYIMLDAAPWVRDHVSASHGLAKLSSYLDQQRLSLRQALETYREVFIGA</sequence>
<gene>
    <name evidence="1" type="ORF">CLM73_04050</name>
</gene>
<accession>A0A2S0I3J5</accession>
<protein>
    <submittedName>
        <fullName evidence="1">Type VI secretion system-associated protein TagF</fullName>
    </submittedName>
</protein>
<name>A0A2S0I3J5_9BURK</name>
<dbReference type="AlphaFoldDB" id="A0A2S0I3J5"/>
<dbReference type="Pfam" id="PF09867">
    <property type="entry name" value="TagF_N"/>
    <property type="match status" value="1"/>
</dbReference>
<dbReference type="Gene3D" id="3.40.1730.10">
    <property type="entry name" value="pa0076 domain"/>
    <property type="match status" value="1"/>
</dbReference>
<dbReference type="InterPro" id="IPR017748">
    <property type="entry name" value="TagF"/>
</dbReference>
<dbReference type="RefSeq" id="WP_105237407.1">
    <property type="nucleotide sequence ID" value="NZ_CP023270.1"/>
</dbReference>
<dbReference type="Proteomes" id="UP000239477">
    <property type="component" value="Chromosome"/>
</dbReference>
<reference evidence="1 2" key="1">
    <citation type="submission" date="2017-09" db="EMBL/GenBank/DDBJ databases">
        <title>Genomic, metabolic, and phenotypic characteristics of bacterial isolates from the natural microbiome of the model nematode Caenorhabditis elegans.</title>
        <authorList>
            <person name="Zimmermann J."/>
            <person name="Obeng N."/>
            <person name="Yang W."/>
            <person name="Obeng O."/>
            <person name="Kissoyan K."/>
            <person name="Pees B."/>
            <person name="Dirksen P."/>
            <person name="Hoppner M."/>
            <person name="Franke A."/>
            <person name="Rosenstiel P."/>
            <person name="Leippe M."/>
            <person name="Dierking K."/>
            <person name="Kaleta C."/>
            <person name="Schulenburg H."/>
        </authorList>
    </citation>
    <scope>NUCLEOTIDE SEQUENCE [LARGE SCALE GENOMIC DNA]</scope>
    <source>
        <strain evidence="1 2">MYb73</strain>
    </source>
</reference>
<dbReference type="OrthoDB" id="9801841at2"/>
<dbReference type="NCBIfam" id="TIGR03373">
    <property type="entry name" value="VI_minor_4"/>
    <property type="match status" value="1"/>
</dbReference>
<dbReference type="InterPro" id="IPR038225">
    <property type="entry name" value="TagF_sf"/>
</dbReference>